<feature type="transmembrane region" description="Helical" evidence="7">
    <location>
        <begin position="107"/>
        <end position="126"/>
    </location>
</feature>
<dbReference type="EMBL" id="JACJVO010000033">
    <property type="protein sequence ID" value="MBB6734509.1"/>
    <property type="molecule type" value="Genomic_DNA"/>
</dbReference>
<accession>A0A7X0SR37</accession>
<keyword evidence="3" id="KW-1003">Cell membrane</keyword>
<evidence type="ECO:0000313" key="9">
    <source>
        <dbReference type="EMBL" id="MBB6734509.1"/>
    </source>
</evidence>
<keyword evidence="4 7" id="KW-0812">Transmembrane</keyword>
<evidence type="ECO:0000259" key="8">
    <source>
        <dbReference type="PROSITE" id="PS50928"/>
    </source>
</evidence>
<dbReference type="InterPro" id="IPR035906">
    <property type="entry name" value="MetI-like_sf"/>
</dbReference>
<feature type="transmembrane region" description="Helical" evidence="7">
    <location>
        <begin position="138"/>
        <end position="159"/>
    </location>
</feature>
<keyword evidence="6 7" id="KW-0472">Membrane</keyword>
<feature type="transmembrane region" description="Helical" evidence="7">
    <location>
        <begin position="180"/>
        <end position="205"/>
    </location>
</feature>
<dbReference type="AlphaFoldDB" id="A0A7X0SR37"/>
<sequence>MNSHKSFHLFNYAFFIVLSLLCLLPIVHVLAESFSSNSAVTSGMVDLWPVDFTLDSYRYVLSKPELYRAFGISVERLAAGTLINLVLCVMIAYPLSKEVKSFRARTFFAWFFVFTMLFNGGLIPSYMVVRYTGLLDSIGALTLSNAVNVFFVVLMLNFFRGLPKELEEAAFVDGAGHWTTLWRIYVPLSTPSIATIALFSMVFHWNSWFDGLIFMNSPDHYPLASYLQTVVNVSLQQLMEQGDLNNLVEVSDRTARAAQILVTTAPILVAYPFLQRYFVKGIVLGSVKG</sequence>
<keyword evidence="10" id="KW-1185">Reference proteome</keyword>
<evidence type="ECO:0000256" key="6">
    <source>
        <dbReference type="ARBA" id="ARBA00023136"/>
    </source>
</evidence>
<evidence type="ECO:0000256" key="4">
    <source>
        <dbReference type="ARBA" id="ARBA00022692"/>
    </source>
</evidence>
<dbReference type="Gene3D" id="1.10.3720.10">
    <property type="entry name" value="MetI-like"/>
    <property type="match status" value="1"/>
</dbReference>
<evidence type="ECO:0000256" key="5">
    <source>
        <dbReference type="ARBA" id="ARBA00022989"/>
    </source>
</evidence>
<dbReference type="GO" id="GO:0005886">
    <property type="term" value="C:plasma membrane"/>
    <property type="evidence" value="ECO:0007669"/>
    <property type="project" value="UniProtKB-SubCell"/>
</dbReference>
<dbReference type="PANTHER" id="PTHR43744:SF9">
    <property type="entry name" value="POLYGALACTURONAN_RHAMNOGALACTURONAN TRANSPORT SYSTEM PERMEASE PROTEIN YTCP"/>
    <property type="match status" value="1"/>
</dbReference>
<evidence type="ECO:0000256" key="3">
    <source>
        <dbReference type="ARBA" id="ARBA00022475"/>
    </source>
</evidence>
<feature type="transmembrane region" description="Helical" evidence="7">
    <location>
        <begin position="77"/>
        <end position="95"/>
    </location>
</feature>
<name>A0A7X0SR37_9BACL</name>
<dbReference type="CDD" id="cd06261">
    <property type="entry name" value="TM_PBP2"/>
    <property type="match status" value="1"/>
</dbReference>
<dbReference type="Proteomes" id="UP000564644">
    <property type="component" value="Unassembled WGS sequence"/>
</dbReference>
<evidence type="ECO:0000256" key="7">
    <source>
        <dbReference type="RuleBase" id="RU363032"/>
    </source>
</evidence>
<comment type="subcellular location">
    <subcellularLocation>
        <location evidence="1 7">Cell membrane</location>
        <topology evidence="1 7">Multi-pass membrane protein</topology>
    </subcellularLocation>
</comment>
<organism evidence="9 10">
    <name type="scientific">Cohnella zeiphila</name>
    <dbReference type="NCBI Taxonomy" id="2761120"/>
    <lineage>
        <taxon>Bacteria</taxon>
        <taxon>Bacillati</taxon>
        <taxon>Bacillota</taxon>
        <taxon>Bacilli</taxon>
        <taxon>Bacillales</taxon>
        <taxon>Paenibacillaceae</taxon>
        <taxon>Cohnella</taxon>
    </lineage>
</organism>
<keyword evidence="2 7" id="KW-0813">Transport</keyword>
<dbReference type="PANTHER" id="PTHR43744">
    <property type="entry name" value="ABC TRANSPORTER PERMEASE PROTEIN MG189-RELATED-RELATED"/>
    <property type="match status" value="1"/>
</dbReference>
<dbReference type="RefSeq" id="WP_185132162.1">
    <property type="nucleotide sequence ID" value="NZ_JACJVO010000033.1"/>
</dbReference>
<dbReference type="GO" id="GO:0055085">
    <property type="term" value="P:transmembrane transport"/>
    <property type="evidence" value="ECO:0007669"/>
    <property type="project" value="InterPro"/>
</dbReference>
<keyword evidence="5 7" id="KW-1133">Transmembrane helix</keyword>
<comment type="caution">
    <text evidence="9">The sequence shown here is derived from an EMBL/GenBank/DDBJ whole genome shotgun (WGS) entry which is preliminary data.</text>
</comment>
<proteinExistence type="inferred from homology"/>
<evidence type="ECO:0000313" key="10">
    <source>
        <dbReference type="Proteomes" id="UP000564644"/>
    </source>
</evidence>
<comment type="similarity">
    <text evidence="7">Belongs to the binding-protein-dependent transport system permease family.</text>
</comment>
<dbReference type="Pfam" id="PF00528">
    <property type="entry name" value="BPD_transp_1"/>
    <property type="match status" value="1"/>
</dbReference>
<dbReference type="SUPFAM" id="SSF161098">
    <property type="entry name" value="MetI-like"/>
    <property type="match status" value="1"/>
</dbReference>
<dbReference type="InterPro" id="IPR000515">
    <property type="entry name" value="MetI-like"/>
</dbReference>
<feature type="domain" description="ABC transmembrane type-1" evidence="8">
    <location>
        <begin position="70"/>
        <end position="273"/>
    </location>
</feature>
<protein>
    <submittedName>
        <fullName evidence="9">Carbohydrate ABC transporter permease</fullName>
    </submittedName>
</protein>
<gene>
    <name evidence="9" type="ORF">H7C18_26635</name>
</gene>
<reference evidence="9 10" key="1">
    <citation type="submission" date="2020-08" db="EMBL/GenBank/DDBJ databases">
        <title>Cohnella phylogeny.</title>
        <authorList>
            <person name="Dunlap C."/>
        </authorList>
    </citation>
    <scope>NUCLEOTIDE SEQUENCE [LARGE SCALE GENOMIC DNA]</scope>
    <source>
        <strain evidence="9 10">CBP 2801</strain>
    </source>
</reference>
<evidence type="ECO:0000256" key="1">
    <source>
        <dbReference type="ARBA" id="ARBA00004651"/>
    </source>
</evidence>
<dbReference type="PROSITE" id="PS50928">
    <property type="entry name" value="ABC_TM1"/>
    <property type="match status" value="1"/>
</dbReference>
<evidence type="ECO:0000256" key="2">
    <source>
        <dbReference type="ARBA" id="ARBA00022448"/>
    </source>
</evidence>
<feature type="transmembrane region" description="Helical" evidence="7">
    <location>
        <begin position="257"/>
        <end position="274"/>
    </location>
</feature>